<dbReference type="Proteomes" id="UP000095283">
    <property type="component" value="Unplaced"/>
</dbReference>
<dbReference type="WBParaSite" id="Hba_03421">
    <property type="protein sequence ID" value="Hba_03421"/>
    <property type="gene ID" value="Hba_03421"/>
</dbReference>
<protein>
    <submittedName>
        <fullName evidence="2">Transposase</fullName>
    </submittedName>
</protein>
<evidence type="ECO:0000313" key="1">
    <source>
        <dbReference type="Proteomes" id="UP000095283"/>
    </source>
</evidence>
<keyword evidence="1" id="KW-1185">Reference proteome</keyword>
<reference evidence="2" key="1">
    <citation type="submission" date="2016-11" db="UniProtKB">
        <authorList>
            <consortium name="WormBaseParasite"/>
        </authorList>
    </citation>
    <scope>IDENTIFICATION</scope>
</reference>
<sequence>MWHLRDDVRQQPNLGVDNQVIRLVTNFECVADYLLCVNY</sequence>
<evidence type="ECO:0000313" key="2">
    <source>
        <dbReference type="WBParaSite" id="Hba_03421"/>
    </source>
</evidence>
<accession>A0A1I7WES9</accession>
<dbReference type="AlphaFoldDB" id="A0A1I7WES9"/>
<organism evidence="1 2">
    <name type="scientific">Heterorhabditis bacteriophora</name>
    <name type="common">Entomopathogenic nematode worm</name>
    <dbReference type="NCBI Taxonomy" id="37862"/>
    <lineage>
        <taxon>Eukaryota</taxon>
        <taxon>Metazoa</taxon>
        <taxon>Ecdysozoa</taxon>
        <taxon>Nematoda</taxon>
        <taxon>Chromadorea</taxon>
        <taxon>Rhabditida</taxon>
        <taxon>Rhabditina</taxon>
        <taxon>Rhabditomorpha</taxon>
        <taxon>Strongyloidea</taxon>
        <taxon>Heterorhabditidae</taxon>
        <taxon>Heterorhabditis</taxon>
    </lineage>
</organism>
<name>A0A1I7WES9_HETBA</name>
<proteinExistence type="predicted"/>